<gene>
    <name evidence="8" type="ORF">KUF71_019409</name>
</gene>
<dbReference type="InterPro" id="IPR036513">
    <property type="entry name" value="STAS_dom_sf"/>
</dbReference>
<dbReference type="InterPro" id="IPR002645">
    <property type="entry name" value="STAS_dom"/>
</dbReference>
<protein>
    <submittedName>
        <fullName evidence="8">Sodium-independent sulfate anion transporter</fullName>
    </submittedName>
</protein>
<reference evidence="8" key="2">
    <citation type="journal article" date="2023" name="BMC Genomics">
        <title>Pest status, molecular evolution, and epigenetic factors derived from the genome assembly of Frankliniella fusca, a thysanopteran phytovirus vector.</title>
        <authorList>
            <person name="Catto M.A."/>
            <person name="Labadie P.E."/>
            <person name="Jacobson A.L."/>
            <person name="Kennedy G.G."/>
            <person name="Srinivasan R."/>
            <person name="Hunt B.G."/>
        </authorList>
    </citation>
    <scope>NUCLEOTIDE SEQUENCE</scope>
    <source>
        <strain evidence="8">PL_HMW_Pooled</strain>
    </source>
</reference>
<comment type="subcellular location">
    <subcellularLocation>
        <location evidence="1">Membrane</location>
        <topology evidence="1">Multi-pass membrane protein</topology>
    </subcellularLocation>
</comment>
<name>A0AAE1GUG7_9NEOP</name>
<feature type="compositionally biased region" description="Low complexity" evidence="5">
    <location>
        <begin position="757"/>
        <end position="774"/>
    </location>
</feature>
<evidence type="ECO:0000256" key="2">
    <source>
        <dbReference type="ARBA" id="ARBA00022692"/>
    </source>
</evidence>
<feature type="compositionally biased region" description="Pro residues" evidence="5">
    <location>
        <begin position="746"/>
        <end position="756"/>
    </location>
</feature>
<dbReference type="GO" id="GO:0016020">
    <property type="term" value="C:membrane"/>
    <property type="evidence" value="ECO:0007669"/>
    <property type="project" value="UniProtKB-SubCell"/>
</dbReference>
<evidence type="ECO:0000256" key="5">
    <source>
        <dbReference type="SAM" id="MobiDB-lite"/>
    </source>
</evidence>
<keyword evidence="2 6" id="KW-0812">Transmembrane</keyword>
<keyword evidence="3 6" id="KW-1133">Transmembrane helix</keyword>
<evidence type="ECO:0000256" key="4">
    <source>
        <dbReference type="ARBA" id="ARBA00023136"/>
    </source>
</evidence>
<dbReference type="GO" id="GO:0055085">
    <property type="term" value="P:transmembrane transport"/>
    <property type="evidence" value="ECO:0007669"/>
    <property type="project" value="InterPro"/>
</dbReference>
<dbReference type="Pfam" id="PF01740">
    <property type="entry name" value="STAS"/>
    <property type="match status" value="1"/>
</dbReference>
<feature type="region of interest" description="Disordered" evidence="5">
    <location>
        <begin position="619"/>
        <end position="650"/>
    </location>
</feature>
<dbReference type="EMBL" id="JAHWGI010000100">
    <property type="protein sequence ID" value="KAK3909354.1"/>
    <property type="molecule type" value="Genomic_DNA"/>
</dbReference>
<evidence type="ECO:0000256" key="1">
    <source>
        <dbReference type="ARBA" id="ARBA00004141"/>
    </source>
</evidence>
<proteinExistence type="predicted"/>
<reference evidence="8" key="1">
    <citation type="submission" date="2021-07" db="EMBL/GenBank/DDBJ databases">
        <authorList>
            <person name="Catto M.A."/>
            <person name="Jacobson A."/>
            <person name="Kennedy G."/>
            <person name="Labadie P."/>
            <person name="Hunt B.G."/>
            <person name="Srinivasan R."/>
        </authorList>
    </citation>
    <scope>NUCLEOTIDE SEQUENCE</scope>
    <source>
        <strain evidence="8">PL_HMW_Pooled</strain>
        <tissue evidence="8">Head</tissue>
    </source>
</reference>
<feature type="domain" description="STAS" evidence="7">
    <location>
        <begin position="483"/>
        <end position="572"/>
    </location>
</feature>
<evidence type="ECO:0000313" key="9">
    <source>
        <dbReference type="Proteomes" id="UP001219518"/>
    </source>
</evidence>
<feature type="region of interest" description="Disordered" evidence="5">
    <location>
        <begin position="740"/>
        <end position="812"/>
    </location>
</feature>
<dbReference type="SUPFAM" id="SSF52091">
    <property type="entry name" value="SpoIIaa-like"/>
    <property type="match status" value="1"/>
</dbReference>
<feature type="transmembrane region" description="Helical" evidence="6">
    <location>
        <begin position="145"/>
        <end position="166"/>
    </location>
</feature>
<dbReference type="Pfam" id="PF00916">
    <property type="entry name" value="Sulfate_transp"/>
    <property type="match status" value="1"/>
</dbReference>
<feature type="compositionally biased region" description="Basic and acidic residues" evidence="5">
    <location>
        <begin position="783"/>
        <end position="812"/>
    </location>
</feature>
<comment type="caution">
    <text evidence="8">The sequence shown here is derived from an EMBL/GenBank/DDBJ whole genome shotgun (WGS) entry which is preliminary data.</text>
</comment>
<dbReference type="CDD" id="cd07042">
    <property type="entry name" value="STAS_SulP_like_sulfate_transporter"/>
    <property type="match status" value="1"/>
</dbReference>
<feature type="transmembrane region" description="Helical" evidence="6">
    <location>
        <begin position="405"/>
        <end position="425"/>
    </location>
</feature>
<sequence>MARSRKGSLASARTLTPGQRLRRLVRRRVPLVTWLPTYSAEYVVADLVAGITLGLTLLPQSIAYAQLAGVSPRFGLYSAFMGGFVYMFLGTIKEVTIGPTSLMAIVTFQFTRDLNIHFVFLLTFLTGLVQFLMGVLRLGFLVDFISTPVVSGFTSATSFIVIVAQLKHLAGLRFRVRGFLNRLHAIWIHAPETNLNDAVLGACSIAFLLALKRLGAIKLEAKAGAPLSRRILGRVLWFLSIGRNALCICIASIAAKLFYDYMDSEVPFAIVGDMVPGLPPLSLPPFHTEIGNRTLTFPQMVRELGAGVLVVPLVGVLANVAIAKAFATGAAMDATQEMVALAACNLLGALVQAMPVCGAFTRSAVSHASGVRTPMVGLYTSVLVILTLEFFTPCFYYIPRATLAAVLVCAVASFIDVAIVGQLWRTSKRDLVTLLVTFTASLCFGVEVGLVLGMALDMTRLLHVWARPRLTITICCERAGEYLLVRPSLGLLFPGVDTLRQLVDEAGLTEGQGVLPTVLDCAPILAMDFTGVKAFEALVRDFEARGQQLLFLDVDPEVRDLLQRAGLYNSISFCDEEDDLPAMLFGEALRSVQDDDEASEERTAPASSALIPLNVWEEAPPGGERPQLQQRAASELEGGGRPLSGTPGGPPTGPLHYAFFTAVLPPSSPVLNAFLALTTAGTVCSASSAAASCCCCCCRWCSRASLRGSSSPSVMVGVPHWKLSAPRPWLSPLSTSGLRGPGLVPLSPPPQPPPGLEPNTSLRSSPSSSSGTKSPYNRQQISKKTDNKWKKSEMRNEKKSKLSKSDRFSLIL</sequence>
<keyword evidence="9" id="KW-1185">Reference proteome</keyword>
<evidence type="ECO:0000313" key="8">
    <source>
        <dbReference type="EMBL" id="KAK3909354.1"/>
    </source>
</evidence>
<feature type="transmembrane region" description="Helical" evidence="6">
    <location>
        <begin position="376"/>
        <end position="398"/>
    </location>
</feature>
<feature type="transmembrane region" description="Helical" evidence="6">
    <location>
        <begin position="304"/>
        <end position="327"/>
    </location>
</feature>
<dbReference type="AlphaFoldDB" id="A0AAE1GUG7"/>
<dbReference type="PROSITE" id="PS50801">
    <property type="entry name" value="STAS"/>
    <property type="match status" value="1"/>
</dbReference>
<organism evidence="8 9">
    <name type="scientific">Frankliniella fusca</name>
    <dbReference type="NCBI Taxonomy" id="407009"/>
    <lineage>
        <taxon>Eukaryota</taxon>
        <taxon>Metazoa</taxon>
        <taxon>Ecdysozoa</taxon>
        <taxon>Arthropoda</taxon>
        <taxon>Hexapoda</taxon>
        <taxon>Insecta</taxon>
        <taxon>Pterygota</taxon>
        <taxon>Neoptera</taxon>
        <taxon>Paraneoptera</taxon>
        <taxon>Thysanoptera</taxon>
        <taxon>Terebrantia</taxon>
        <taxon>Thripoidea</taxon>
        <taxon>Thripidae</taxon>
        <taxon>Frankliniella</taxon>
    </lineage>
</organism>
<dbReference type="PANTHER" id="PTHR11814">
    <property type="entry name" value="SULFATE TRANSPORTER"/>
    <property type="match status" value="1"/>
</dbReference>
<feature type="transmembrane region" description="Helical" evidence="6">
    <location>
        <begin position="431"/>
        <end position="456"/>
    </location>
</feature>
<dbReference type="Proteomes" id="UP001219518">
    <property type="component" value="Unassembled WGS sequence"/>
</dbReference>
<keyword evidence="4 6" id="KW-0472">Membrane</keyword>
<feature type="transmembrane region" description="Helical" evidence="6">
    <location>
        <begin position="339"/>
        <end position="361"/>
    </location>
</feature>
<feature type="transmembrane region" description="Helical" evidence="6">
    <location>
        <begin position="114"/>
        <end position="133"/>
    </location>
</feature>
<accession>A0AAE1GUG7</accession>
<dbReference type="InterPro" id="IPR001902">
    <property type="entry name" value="SLC26A/SulP_fam"/>
</dbReference>
<evidence type="ECO:0000259" key="7">
    <source>
        <dbReference type="PROSITE" id="PS50801"/>
    </source>
</evidence>
<dbReference type="Gene3D" id="3.30.750.24">
    <property type="entry name" value="STAS domain"/>
    <property type="match status" value="1"/>
</dbReference>
<dbReference type="InterPro" id="IPR011547">
    <property type="entry name" value="SLC26A/SulP_dom"/>
</dbReference>
<evidence type="ECO:0000256" key="6">
    <source>
        <dbReference type="SAM" id="Phobius"/>
    </source>
</evidence>
<evidence type="ECO:0000256" key="3">
    <source>
        <dbReference type="ARBA" id="ARBA00022989"/>
    </source>
</evidence>